<evidence type="ECO:0000313" key="1">
    <source>
        <dbReference type="EMBL" id="VDM58074.1"/>
    </source>
</evidence>
<reference evidence="1 2" key="2">
    <citation type="submission" date="2018-11" db="EMBL/GenBank/DDBJ databases">
        <authorList>
            <consortium name="Pathogen Informatics"/>
        </authorList>
    </citation>
    <scope>NUCLEOTIDE SEQUENCE [LARGE SCALE GENOMIC DNA]</scope>
    <source>
        <strain evidence="1 2">Costa Rica</strain>
    </source>
</reference>
<reference evidence="3" key="1">
    <citation type="submission" date="2017-02" db="UniProtKB">
        <authorList>
            <consortium name="WormBaseParasite"/>
        </authorList>
    </citation>
    <scope>IDENTIFICATION</scope>
</reference>
<keyword evidence="2" id="KW-1185">Reference proteome</keyword>
<organism evidence="3">
    <name type="scientific">Angiostrongylus costaricensis</name>
    <name type="common">Nematode worm</name>
    <dbReference type="NCBI Taxonomy" id="334426"/>
    <lineage>
        <taxon>Eukaryota</taxon>
        <taxon>Metazoa</taxon>
        <taxon>Ecdysozoa</taxon>
        <taxon>Nematoda</taxon>
        <taxon>Chromadorea</taxon>
        <taxon>Rhabditida</taxon>
        <taxon>Rhabditina</taxon>
        <taxon>Rhabditomorpha</taxon>
        <taxon>Strongyloidea</taxon>
        <taxon>Metastrongylidae</taxon>
        <taxon>Angiostrongylus</taxon>
    </lineage>
</organism>
<dbReference type="EMBL" id="UYYA01003950">
    <property type="protein sequence ID" value="VDM58074.1"/>
    <property type="molecule type" value="Genomic_DNA"/>
</dbReference>
<sequence length="108" mass="11950">MQSPVRLEFLTTRQRVVTAVACELHRGPKAASSKRSAVMCRSSPPPKCGIPSLASWSADIYPIILKETTQLVLTSNRPLQIEYVIAENSRVPQRAQPDSTSTHLRKPP</sequence>
<gene>
    <name evidence="1" type="ORF">ACOC_LOCUS6489</name>
</gene>
<evidence type="ECO:0000313" key="2">
    <source>
        <dbReference type="Proteomes" id="UP000267027"/>
    </source>
</evidence>
<dbReference type="WBParaSite" id="ACOC_0000648801-mRNA-1">
    <property type="protein sequence ID" value="ACOC_0000648801-mRNA-1"/>
    <property type="gene ID" value="ACOC_0000648801"/>
</dbReference>
<accession>A0A0R3PN88</accession>
<dbReference type="AlphaFoldDB" id="A0A0R3PN88"/>
<name>A0A0R3PN88_ANGCS</name>
<protein>
    <submittedName>
        <fullName evidence="1 3">Uncharacterized protein</fullName>
    </submittedName>
</protein>
<proteinExistence type="predicted"/>
<dbReference type="Proteomes" id="UP000267027">
    <property type="component" value="Unassembled WGS sequence"/>
</dbReference>
<evidence type="ECO:0000313" key="3">
    <source>
        <dbReference type="WBParaSite" id="ACOC_0000648801-mRNA-1"/>
    </source>
</evidence>